<evidence type="ECO:0000313" key="7">
    <source>
        <dbReference type="Proteomes" id="UP000199286"/>
    </source>
</evidence>
<dbReference type="STRING" id="321339.SAMN05444340_104256"/>
<dbReference type="GO" id="GO:0004553">
    <property type="term" value="F:hydrolase activity, hydrolyzing O-glycosyl compounds"/>
    <property type="evidence" value="ECO:0007669"/>
    <property type="project" value="InterPro"/>
</dbReference>
<protein>
    <submittedName>
        <fullName evidence="6">Soluble lytic murein transglycosylase</fullName>
    </submittedName>
</protein>
<comment type="similarity">
    <text evidence="2">Belongs to the virb1 family.</text>
</comment>
<dbReference type="InterPro" id="IPR008939">
    <property type="entry name" value="Lytic_TGlycosylase_superhlx_U"/>
</dbReference>
<reference evidence="6 7" key="1">
    <citation type="submission" date="2016-10" db="EMBL/GenBank/DDBJ databases">
        <authorList>
            <person name="de Groot N.N."/>
        </authorList>
    </citation>
    <scope>NUCLEOTIDE SEQUENCE [LARGE SCALE GENOMIC DNA]</scope>
    <source>
        <strain evidence="6 7">DSM 26880</strain>
    </source>
</reference>
<feature type="domain" description="Transglycosylase SLT" evidence="5">
    <location>
        <begin position="482"/>
        <end position="588"/>
    </location>
</feature>
<proteinExistence type="inferred from homology"/>
<evidence type="ECO:0000256" key="4">
    <source>
        <dbReference type="SAM" id="SignalP"/>
    </source>
</evidence>
<organism evidence="6 7">
    <name type="scientific">Citreimonas salinaria</name>
    <dbReference type="NCBI Taxonomy" id="321339"/>
    <lineage>
        <taxon>Bacteria</taxon>
        <taxon>Pseudomonadati</taxon>
        <taxon>Pseudomonadota</taxon>
        <taxon>Alphaproteobacteria</taxon>
        <taxon>Rhodobacterales</taxon>
        <taxon>Roseobacteraceae</taxon>
        <taxon>Citreimonas</taxon>
    </lineage>
</organism>
<dbReference type="Pfam" id="PF01464">
    <property type="entry name" value="SLT"/>
    <property type="match status" value="1"/>
</dbReference>
<evidence type="ECO:0000256" key="3">
    <source>
        <dbReference type="ARBA" id="ARBA00022729"/>
    </source>
</evidence>
<dbReference type="SUPFAM" id="SSF53955">
    <property type="entry name" value="Lysozyme-like"/>
    <property type="match status" value="1"/>
</dbReference>
<evidence type="ECO:0000256" key="2">
    <source>
        <dbReference type="ARBA" id="ARBA00009387"/>
    </source>
</evidence>
<feature type="chain" id="PRO_5011513123" evidence="4">
    <location>
        <begin position="20"/>
        <end position="648"/>
    </location>
</feature>
<dbReference type="CDD" id="cd13401">
    <property type="entry name" value="Slt70-like"/>
    <property type="match status" value="1"/>
</dbReference>
<dbReference type="PANTHER" id="PTHR37423:SF2">
    <property type="entry name" value="MEMBRANE-BOUND LYTIC MUREIN TRANSGLYCOSYLASE C"/>
    <property type="match status" value="1"/>
</dbReference>
<sequence length="648" mass="70717">MTRILTLCLALVLSTHAAAQDGAAALGRAMDAVRAGDWDDARSTVRGAGQIGSDIVTWHALRAGRGTPEEVTDFLTRNPDWPGLPYLRERAEPVIAGADPAVVRAFFDDRTPQTGDGALALAQAHLAAGETGPAEVLVVLAWRTLALDGDGRKAFLDHWGDLLRPHHEARLDMALWRGWTANAGAMLPLVDDGWRRLAEARMGLRADAAGVDGLIARVPDRLSDHPGLAHERFLWRVRKGRAQDATDLLLERSTSAAALGEPWAWADARSDLARDLMREGDVVQAYRVASTHYLVDGSDFPDLEWLSGYLALRFLNRPDLALQHFEAFHGAIDTPISLGRAGYWLGRAHEALDNAEAAATAYAMGARYQTTFYGLLAAERAGLPVDPALAGTESFGDWKTAPWTESSVFKAGMLLLEAGENRLGERFLTHLAESLDRDGMGQIGAMFEEMGRPHMQVMLGKRAAQFGHEIPGPYYAVHPLVAQAEYPVPRELVLSIARRESEFDPVVISGAGARGFMQLMPGTAKDVAGWLDLEYDVDRLLSDPVYNAKLGAAYLANLARRFGGNVVMMAAGYNAGPSRPYQWIERFGDPRGGGVDVIDWIEFIPFDETRNYVMRVAESLPVYRARLGKDPHPVPFSQELAGATLATN</sequence>
<comment type="similarity">
    <text evidence="1">Belongs to the transglycosylase Slt family.</text>
</comment>
<dbReference type="Gene3D" id="1.25.20.10">
    <property type="entry name" value="Bacterial muramidases"/>
    <property type="match status" value="1"/>
</dbReference>
<dbReference type="InterPro" id="IPR008258">
    <property type="entry name" value="Transglycosylase_SLT_dom_1"/>
</dbReference>
<evidence type="ECO:0000259" key="5">
    <source>
        <dbReference type="Pfam" id="PF01464"/>
    </source>
</evidence>
<keyword evidence="7" id="KW-1185">Reference proteome</keyword>
<evidence type="ECO:0000313" key="6">
    <source>
        <dbReference type="EMBL" id="SDY20723.1"/>
    </source>
</evidence>
<gene>
    <name evidence="6" type="ORF">SAMN05444340_104256</name>
</gene>
<dbReference type="AlphaFoldDB" id="A0A1H3HZ37"/>
<dbReference type="GO" id="GO:0042597">
    <property type="term" value="C:periplasmic space"/>
    <property type="evidence" value="ECO:0007669"/>
    <property type="project" value="InterPro"/>
</dbReference>
<dbReference type="Proteomes" id="UP000199286">
    <property type="component" value="Unassembled WGS sequence"/>
</dbReference>
<name>A0A1H3HZ37_9RHOB</name>
<evidence type="ECO:0000256" key="1">
    <source>
        <dbReference type="ARBA" id="ARBA00007734"/>
    </source>
</evidence>
<accession>A0A1H3HZ37</accession>
<feature type="signal peptide" evidence="4">
    <location>
        <begin position="1"/>
        <end position="19"/>
    </location>
</feature>
<dbReference type="EMBL" id="FNPF01000004">
    <property type="protein sequence ID" value="SDY20723.1"/>
    <property type="molecule type" value="Genomic_DNA"/>
</dbReference>
<dbReference type="PANTHER" id="PTHR37423">
    <property type="entry name" value="SOLUBLE LYTIC MUREIN TRANSGLYCOSYLASE-RELATED"/>
    <property type="match status" value="1"/>
</dbReference>
<dbReference type="OrthoDB" id="9815002at2"/>
<dbReference type="InterPro" id="IPR023346">
    <property type="entry name" value="Lysozyme-like_dom_sf"/>
</dbReference>
<dbReference type="Gene3D" id="1.10.530.10">
    <property type="match status" value="1"/>
</dbReference>
<keyword evidence="3 4" id="KW-0732">Signal</keyword>
<dbReference type="RefSeq" id="WP_089881567.1">
    <property type="nucleotide sequence ID" value="NZ_FNPF01000004.1"/>
</dbReference>
<dbReference type="SUPFAM" id="SSF48435">
    <property type="entry name" value="Bacterial muramidases"/>
    <property type="match status" value="1"/>
</dbReference>